<dbReference type="AlphaFoldDB" id="A0A9P4IV85"/>
<name>A0A9P4IV85_9PEZI</name>
<dbReference type="Gene3D" id="3.30.70.100">
    <property type="match status" value="1"/>
</dbReference>
<accession>A0A9P4IV85</accession>
<dbReference type="OrthoDB" id="9981546at2759"/>
<evidence type="ECO:0000313" key="2">
    <source>
        <dbReference type="Proteomes" id="UP000799439"/>
    </source>
</evidence>
<dbReference type="SUPFAM" id="SSF54909">
    <property type="entry name" value="Dimeric alpha+beta barrel"/>
    <property type="match status" value="1"/>
</dbReference>
<dbReference type="EMBL" id="ML996092">
    <property type="protein sequence ID" value="KAF2149061.1"/>
    <property type="molecule type" value="Genomic_DNA"/>
</dbReference>
<dbReference type="Pfam" id="PF05336">
    <property type="entry name" value="rhaM"/>
    <property type="match status" value="1"/>
</dbReference>
<organism evidence="1 2">
    <name type="scientific">Myriangium duriaei CBS 260.36</name>
    <dbReference type="NCBI Taxonomy" id="1168546"/>
    <lineage>
        <taxon>Eukaryota</taxon>
        <taxon>Fungi</taxon>
        <taxon>Dikarya</taxon>
        <taxon>Ascomycota</taxon>
        <taxon>Pezizomycotina</taxon>
        <taxon>Dothideomycetes</taxon>
        <taxon>Dothideomycetidae</taxon>
        <taxon>Myriangiales</taxon>
        <taxon>Myriangiaceae</taxon>
        <taxon>Myriangium</taxon>
    </lineage>
</organism>
<keyword evidence="2" id="KW-1185">Reference proteome</keyword>
<reference evidence="1" key="1">
    <citation type="journal article" date="2020" name="Stud. Mycol.">
        <title>101 Dothideomycetes genomes: a test case for predicting lifestyles and emergence of pathogens.</title>
        <authorList>
            <person name="Haridas S."/>
            <person name="Albert R."/>
            <person name="Binder M."/>
            <person name="Bloem J."/>
            <person name="Labutti K."/>
            <person name="Salamov A."/>
            <person name="Andreopoulos B."/>
            <person name="Baker S."/>
            <person name="Barry K."/>
            <person name="Bills G."/>
            <person name="Bluhm B."/>
            <person name="Cannon C."/>
            <person name="Castanera R."/>
            <person name="Culley D."/>
            <person name="Daum C."/>
            <person name="Ezra D."/>
            <person name="Gonzalez J."/>
            <person name="Henrissat B."/>
            <person name="Kuo A."/>
            <person name="Liang C."/>
            <person name="Lipzen A."/>
            <person name="Lutzoni F."/>
            <person name="Magnuson J."/>
            <person name="Mondo S."/>
            <person name="Nolan M."/>
            <person name="Ohm R."/>
            <person name="Pangilinan J."/>
            <person name="Park H.-J."/>
            <person name="Ramirez L."/>
            <person name="Alfaro M."/>
            <person name="Sun H."/>
            <person name="Tritt A."/>
            <person name="Yoshinaga Y."/>
            <person name="Zwiers L.-H."/>
            <person name="Turgeon B."/>
            <person name="Goodwin S."/>
            <person name="Spatafora J."/>
            <person name="Crous P."/>
            <person name="Grigoriev I."/>
        </authorList>
    </citation>
    <scope>NUCLEOTIDE SEQUENCE</scope>
    <source>
        <strain evidence="1">CBS 260.36</strain>
    </source>
</reference>
<dbReference type="InterPro" id="IPR008000">
    <property type="entry name" value="Rham/fucose_mutarotase"/>
</dbReference>
<protein>
    <submittedName>
        <fullName evidence="1">Rhamnose mutarotase</fullName>
    </submittedName>
</protein>
<dbReference type="PANTHER" id="PTHR34389">
    <property type="entry name" value="L-RHAMNOSE MUTAROTASE"/>
    <property type="match status" value="1"/>
</dbReference>
<evidence type="ECO:0000313" key="1">
    <source>
        <dbReference type="EMBL" id="KAF2149061.1"/>
    </source>
</evidence>
<dbReference type="PANTHER" id="PTHR34389:SF2">
    <property type="entry name" value="L-RHAMNOSE MUTAROTASE"/>
    <property type="match status" value="1"/>
</dbReference>
<dbReference type="InterPro" id="IPR011008">
    <property type="entry name" value="Dimeric_a/b-barrel"/>
</dbReference>
<sequence length="121" mass="14429">MSAVQSSPRRIGQIIRLKRSALAEYKEYHRKAWPEVLAQIRDSNIIDYSIFLNERTMTLFASMKYVGSDWEADMRRMKENPEVQRWWKIMDSFQESFNEGATGSTGELPWWMDLEEVFRVE</sequence>
<dbReference type="Proteomes" id="UP000799439">
    <property type="component" value="Unassembled WGS sequence"/>
</dbReference>
<proteinExistence type="predicted"/>
<gene>
    <name evidence="1" type="ORF">K461DRAFT_282533</name>
</gene>
<comment type="caution">
    <text evidence="1">The sequence shown here is derived from an EMBL/GenBank/DDBJ whole genome shotgun (WGS) entry which is preliminary data.</text>
</comment>
<dbReference type="GO" id="GO:0016857">
    <property type="term" value="F:racemase and epimerase activity, acting on carbohydrates and derivatives"/>
    <property type="evidence" value="ECO:0007669"/>
    <property type="project" value="InterPro"/>
</dbReference>